<proteinExistence type="predicted"/>
<dbReference type="InParanoid" id="M5E0J4"/>
<dbReference type="OrthoDB" id="7859251at2"/>
<dbReference type="eggNOG" id="ENOG5032VX9">
    <property type="taxonomic scope" value="Bacteria"/>
</dbReference>
<comment type="caution">
    <text evidence="2">The sequence shown here is derived from an EMBL/GenBank/DDBJ whole genome shotgun (WGS) entry which is preliminary data.</text>
</comment>
<keyword evidence="1" id="KW-0175">Coiled coil</keyword>
<sequence length="278" mass="32098">MGIDKSKDDNEEKFKSLIENIDLEEINLENEEALDKTKELFRNTIDFFSVQQKHRNKNREKTKQVYGKMAYGHMVCLGAINSLIKRYNSKPGKTNEKITNSLSLLSSFLQSIDICEVTITESTYVQATALLKQEMEIISAFEEIWKDKREDGITPNVSHLEFGLNELYGDINDIAHTGKQKILNDFYQVDFQTGNKINPTSITPVFDKKLARRLYGLHLALMIQGALCLDQLFKEMYDDGFTKEEYIFISYAGETLVKEGWLVSEEEKNKNPKWPEPK</sequence>
<dbReference type="AlphaFoldDB" id="M5E0J4"/>
<dbReference type="Proteomes" id="UP000012063">
    <property type="component" value="Unassembled WGS sequence"/>
</dbReference>
<evidence type="ECO:0000256" key="1">
    <source>
        <dbReference type="SAM" id="Coils"/>
    </source>
</evidence>
<keyword evidence="3" id="KW-1185">Reference proteome</keyword>
<evidence type="ECO:0000313" key="3">
    <source>
        <dbReference type="Proteomes" id="UP000012063"/>
    </source>
</evidence>
<dbReference type="RefSeq" id="WP_005488422.1">
    <property type="nucleotide sequence ID" value="NZ_CAUI01000015.1"/>
</dbReference>
<evidence type="ECO:0000313" key="2">
    <source>
        <dbReference type="EMBL" id="CCU79046.1"/>
    </source>
</evidence>
<reference evidence="3" key="1">
    <citation type="journal article" date="2013" name="Genome Announc.">
        <title>Genome Sequence of Halanaerobium saccharolyticum subsp. saccharolyticum Strain DSM 6643T, a Halophilic Hydrogen-Producing Bacterium.</title>
        <authorList>
            <person name="Kivisto A."/>
            <person name="Larjo A."/>
            <person name="Ciranna A."/>
            <person name="Santala V."/>
            <person name="Roos C."/>
            <person name="Karp M."/>
        </authorList>
    </citation>
    <scope>NUCLEOTIDE SEQUENCE [LARGE SCALE GENOMIC DNA]</scope>
    <source>
        <strain evidence="3">DSM 6643</strain>
    </source>
</reference>
<gene>
    <name evidence="2" type="ORF">HSACCH_01052</name>
</gene>
<dbReference type="EMBL" id="CAUI01000015">
    <property type="protein sequence ID" value="CCU79046.1"/>
    <property type="molecule type" value="Genomic_DNA"/>
</dbReference>
<accession>M5E0J4</accession>
<feature type="coiled-coil region" evidence="1">
    <location>
        <begin position="14"/>
        <end position="43"/>
    </location>
</feature>
<organism evidence="2 3">
    <name type="scientific">Halanaerobium saccharolyticum subsp. saccharolyticum DSM 6643</name>
    <dbReference type="NCBI Taxonomy" id="1293054"/>
    <lineage>
        <taxon>Bacteria</taxon>
        <taxon>Bacillati</taxon>
        <taxon>Bacillota</taxon>
        <taxon>Clostridia</taxon>
        <taxon>Halanaerobiales</taxon>
        <taxon>Halanaerobiaceae</taxon>
        <taxon>Halanaerobium</taxon>
    </lineage>
</organism>
<protein>
    <submittedName>
        <fullName evidence="2">Uncharacterized protein</fullName>
    </submittedName>
</protein>
<name>M5E0J4_9FIRM</name>